<name>A0A1M4Z3U7_9RHOB</name>
<dbReference type="SUPFAM" id="SSF52540">
    <property type="entry name" value="P-loop containing nucleoside triphosphate hydrolases"/>
    <property type="match status" value="1"/>
</dbReference>
<dbReference type="Proteomes" id="UP000325134">
    <property type="component" value="Unassembled WGS sequence"/>
</dbReference>
<dbReference type="GO" id="GO:0005524">
    <property type="term" value="F:ATP binding"/>
    <property type="evidence" value="ECO:0007669"/>
    <property type="project" value="InterPro"/>
</dbReference>
<keyword evidence="3" id="KW-1185">Reference proteome</keyword>
<dbReference type="GO" id="GO:0016887">
    <property type="term" value="F:ATP hydrolysis activity"/>
    <property type="evidence" value="ECO:0007669"/>
    <property type="project" value="InterPro"/>
</dbReference>
<dbReference type="Gene3D" id="3.40.50.300">
    <property type="entry name" value="P-loop containing nucleotide triphosphate hydrolases"/>
    <property type="match status" value="1"/>
</dbReference>
<organism evidence="2 3">
    <name type="scientific">Ruegeria intermedia</name>
    <dbReference type="NCBI Taxonomy" id="996115"/>
    <lineage>
        <taxon>Bacteria</taxon>
        <taxon>Pseudomonadati</taxon>
        <taxon>Pseudomonadota</taxon>
        <taxon>Alphaproteobacteria</taxon>
        <taxon>Rhodobacterales</taxon>
        <taxon>Roseobacteraceae</taxon>
        <taxon>Ruegeria</taxon>
    </lineage>
</organism>
<evidence type="ECO:0000259" key="1">
    <source>
        <dbReference type="Pfam" id="PF00005"/>
    </source>
</evidence>
<evidence type="ECO:0000313" key="2">
    <source>
        <dbReference type="EMBL" id="SHF12690.1"/>
    </source>
</evidence>
<reference evidence="2 3" key="1">
    <citation type="submission" date="2016-11" db="EMBL/GenBank/DDBJ databases">
        <authorList>
            <person name="Varghese N."/>
            <person name="Submissions S."/>
        </authorList>
    </citation>
    <scope>NUCLEOTIDE SEQUENCE [LARGE SCALE GENOMIC DNA]</scope>
    <source>
        <strain evidence="2 3">DSM 29341</strain>
    </source>
</reference>
<proteinExistence type="predicted"/>
<dbReference type="PANTHER" id="PTHR43423">
    <property type="entry name" value="ABC TRANSPORTER I FAMILY MEMBER 17"/>
    <property type="match status" value="1"/>
</dbReference>
<evidence type="ECO:0000313" key="3">
    <source>
        <dbReference type="Proteomes" id="UP000325134"/>
    </source>
</evidence>
<feature type="domain" description="ABC transporter" evidence="1">
    <location>
        <begin position="35"/>
        <end position="68"/>
    </location>
</feature>
<dbReference type="Pfam" id="PF00005">
    <property type="entry name" value="ABC_tran"/>
    <property type="match status" value="1"/>
</dbReference>
<dbReference type="PANTHER" id="PTHR43423:SF1">
    <property type="entry name" value="ABC TRANSPORTER I FAMILY MEMBER 17"/>
    <property type="match status" value="1"/>
</dbReference>
<gene>
    <name evidence="2" type="ORF">SAMN05444279_1181</name>
</gene>
<accession>A0A1M4Z3U7</accession>
<dbReference type="EMBL" id="FQVK01000018">
    <property type="protein sequence ID" value="SHF12690.1"/>
    <property type="molecule type" value="Genomic_DNA"/>
</dbReference>
<dbReference type="InterPro" id="IPR003439">
    <property type="entry name" value="ABC_transporter-like_ATP-bd"/>
</dbReference>
<sequence length="73" mass="7942">MMNDMSKIEPGVAIDAVKMKAQGVQVFYGETQAIKDVSLDILDKTVTAFIGPSGCGKSTFLRCLNRMNDTIDI</sequence>
<dbReference type="AlphaFoldDB" id="A0A1M4Z3U7"/>
<dbReference type="InterPro" id="IPR027417">
    <property type="entry name" value="P-loop_NTPase"/>
</dbReference>
<feature type="non-terminal residue" evidence="2">
    <location>
        <position position="73"/>
    </location>
</feature>
<protein>
    <submittedName>
        <fullName evidence="2">ABC transporter</fullName>
    </submittedName>
</protein>